<comment type="caution">
    <text evidence="1">The sequence shown here is derived from an EMBL/GenBank/DDBJ whole genome shotgun (WGS) entry which is preliminary data.</text>
</comment>
<organism evidence="1 2">
    <name type="scientific">Meganyctiphanes norvegica</name>
    <name type="common">Northern krill</name>
    <name type="synonym">Thysanopoda norvegica</name>
    <dbReference type="NCBI Taxonomy" id="48144"/>
    <lineage>
        <taxon>Eukaryota</taxon>
        <taxon>Metazoa</taxon>
        <taxon>Ecdysozoa</taxon>
        <taxon>Arthropoda</taxon>
        <taxon>Crustacea</taxon>
        <taxon>Multicrustacea</taxon>
        <taxon>Malacostraca</taxon>
        <taxon>Eumalacostraca</taxon>
        <taxon>Eucarida</taxon>
        <taxon>Euphausiacea</taxon>
        <taxon>Euphausiidae</taxon>
        <taxon>Meganyctiphanes</taxon>
    </lineage>
</organism>
<reference evidence="1 2" key="1">
    <citation type="submission" date="2024-05" db="EMBL/GenBank/DDBJ databases">
        <authorList>
            <person name="Wallberg A."/>
        </authorList>
    </citation>
    <scope>NUCLEOTIDE SEQUENCE [LARGE SCALE GENOMIC DNA]</scope>
</reference>
<sequence length="126" mass="14415">LARSTAARGNHERSVADKKALKIALENHFVTPLTSLVVVQPNSENCKDYQDEEYDLFEKDEKENAKIEESDDINKDKYTYPSINNTSSLFLKPEDSISHTLSHPIETWFDTSDFDYTERKNSPLSG</sequence>
<evidence type="ECO:0000313" key="2">
    <source>
        <dbReference type="Proteomes" id="UP001497623"/>
    </source>
</evidence>
<evidence type="ECO:0000313" key="1">
    <source>
        <dbReference type="EMBL" id="CAL4124845.1"/>
    </source>
</evidence>
<proteinExistence type="predicted"/>
<feature type="non-terminal residue" evidence="1">
    <location>
        <position position="1"/>
    </location>
</feature>
<keyword evidence="2" id="KW-1185">Reference proteome</keyword>
<dbReference type="AlphaFoldDB" id="A0AAV2RHR2"/>
<accession>A0AAV2RHR2</accession>
<feature type="non-terminal residue" evidence="1">
    <location>
        <position position="126"/>
    </location>
</feature>
<dbReference type="EMBL" id="CAXKWB010023080">
    <property type="protein sequence ID" value="CAL4124845.1"/>
    <property type="molecule type" value="Genomic_DNA"/>
</dbReference>
<protein>
    <submittedName>
        <fullName evidence="1">Uncharacterized protein</fullName>
    </submittedName>
</protein>
<name>A0AAV2RHR2_MEGNR</name>
<dbReference type="Proteomes" id="UP001497623">
    <property type="component" value="Unassembled WGS sequence"/>
</dbReference>
<gene>
    <name evidence="1" type="ORF">MNOR_LOCUS24822</name>
</gene>